<reference evidence="4" key="1">
    <citation type="journal article" date="2014" name="Front. Microbiol.">
        <title>High frequency of phylogenetically diverse reductive dehalogenase-homologous genes in deep subseafloor sedimentary metagenomes.</title>
        <authorList>
            <person name="Kawai M."/>
            <person name="Futagami T."/>
            <person name="Toyoda A."/>
            <person name="Takaki Y."/>
            <person name="Nishi S."/>
            <person name="Hori S."/>
            <person name="Arai W."/>
            <person name="Tsubouchi T."/>
            <person name="Morono Y."/>
            <person name="Uchiyama I."/>
            <person name="Ito T."/>
            <person name="Fujiyama A."/>
            <person name="Inagaki F."/>
            <person name="Takami H."/>
        </authorList>
    </citation>
    <scope>NUCLEOTIDE SEQUENCE</scope>
    <source>
        <strain evidence="4">Expedition CK06-06</strain>
    </source>
</reference>
<proteinExistence type="predicted"/>
<dbReference type="InterPro" id="IPR000836">
    <property type="entry name" value="PRTase_dom"/>
</dbReference>
<feature type="domain" description="Phosphoribosyltransferase" evidence="3">
    <location>
        <begin position="9"/>
        <end position="149"/>
    </location>
</feature>
<dbReference type="AlphaFoldDB" id="X0T0T6"/>
<dbReference type="EMBL" id="BARS01015088">
    <property type="protein sequence ID" value="GAF87053.1"/>
    <property type="molecule type" value="Genomic_DNA"/>
</dbReference>
<keyword evidence="2" id="KW-0808">Transferase</keyword>
<dbReference type="GO" id="GO:0016757">
    <property type="term" value="F:glycosyltransferase activity"/>
    <property type="evidence" value="ECO:0007669"/>
    <property type="project" value="UniProtKB-KW"/>
</dbReference>
<feature type="non-terminal residue" evidence="4">
    <location>
        <position position="1"/>
    </location>
</feature>
<dbReference type="InterPro" id="IPR029057">
    <property type="entry name" value="PRTase-like"/>
</dbReference>
<dbReference type="CDD" id="cd06223">
    <property type="entry name" value="PRTases_typeI"/>
    <property type="match status" value="1"/>
</dbReference>
<name>X0T0T6_9ZZZZ</name>
<evidence type="ECO:0000256" key="1">
    <source>
        <dbReference type="ARBA" id="ARBA00022676"/>
    </source>
</evidence>
<comment type="caution">
    <text evidence="4">The sequence shown here is derived from an EMBL/GenBank/DDBJ whole genome shotgun (WGS) entry which is preliminary data.</text>
</comment>
<dbReference type="SUPFAM" id="SSF53271">
    <property type="entry name" value="PRTase-like"/>
    <property type="match status" value="1"/>
</dbReference>
<keyword evidence="1" id="KW-0328">Glycosyltransferase</keyword>
<protein>
    <recommendedName>
        <fullName evidence="3">Phosphoribosyltransferase domain-containing protein</fullName>
    </recommendedName>
</protein>
<dbReference type="PANTHER" id="PTHR43363:SF1">
    <property type="entry name" value="HYPOXANTHINE-GUANINE PHOSPHORIBOSYLTRANSFERASE"/>
    <property type="match status" value="1"/>
</dbReference>
<dbReference type="Gene3D" id="3.40.50.2020">
    <property type="match status" value="1"/>
</dbReference>
<evidence type="ECO:0000259" key="3">
    <source>
        <dbReference type="Pfam" id="PF00156"/>
    </source>
</evidence>
<organism evidence="4">
    <name type="scientific">marine sediment metagenome</name>
    <dbReference type="NCBI Taxonomy" id="412755"/>
    <lineage>
        <taxon>unclassified sequences</taxon>
        <taxon>metagenomes</taxon>
        <taxon>ecological metagenomes</taxon>
    </lineage>
</organism>
<evidence type="ECO:0000313" key="4">
    <source>
        <dbReference type="EMBL" id="GAF87053.1"/>
    </source>
</evidence>
<accession>X0T0T6</accession>
<dbReference type="PANTHER" id="PTHR43363">
    <property type="entry name" value="HYPOXANTHINE PHOSPHORIBOSYLTRANSFERASE"/>
    <property type="match status" value="1"/>
</dbReference>
<sequence length="198" mass="22841">YIYLSPEKSHQLVFELASLINQKIAQGEIKKPEIIIGIARGALAWLKTLADWLNIDQINIFRIVHYAGVSKTLKKPKILESNLPRIDKKRVLLFDNIVETGKTMKLAVNYLSICGAEDVTTAVLFYRKHSILTPDFYTIKTEPWIVFHHEIVESIKCLGIRWLNKGLKLEKIKERFLTIGLPQKEVKEAMRIIFNLQS</sequence>
<evidence type="ECO:0000256" key="2">
    <source>
        <dbReference type="ARBA" id="ARBA00022679"/>
    </source>
</evidence>
<dbReference type="Pfam" id="PF00156">
    <property type="entry name" value="Pribosyltran"/>
    <property type="match status" value="1"/>
</dbReference>
<gene>
    <name evidence="4" type="ORF">S01H1_25044</name>
</gene>